<name>A0A8B6MDD5_METTU</name>
<evidence type="ECO:0000313" key="2">
    <source>
        <dbReference type="Proteomes" id="UP000485880"/>
    </source>
</evidence>
<gene>
    <name evidence="1" type="ORF">MPC4_80137</name>
</gene>
<dbReference type="PANTHER" id="PTHR36453:SF1">
    <property type="entry name" value="RIGHT HANDED BETA HELIX DOMAIN-CONTAINING PROTEIN"/>
    <property type="match status" value="1"/>
</dbReference>
<keyword evidence="2" id="KW-1185">Reference proteome</keyword>
<sequence length="933" mass="97751">MISLPLVPNVWTSLGSGPLEIRAARGAVCYAISDSRPAPAARGFTLAAGKPKSIQATGQVWALTQSPMGATVLYQPAALKHRLLYSAGTISTPPALPVPAVVTAPAILGFYCVGQTLSCSAGAWTNAPSSFAYQWLRNLTPIAGANAATYVLTSADLGASVTRSTTPGNASGSGASTTAFPTPAISAAPDIVVSLSGSDSAAGTLAAPVATFARAQTLLRAKIAANRNAGYLILFRGGVYFQTIGKTQSYCGVTTALTMTYADTPAAPNRVTVAPYPGEAVTISGGLPVTGWAVDSSTGFWTASLPAIAAGTQPIFNEMWVTNGSSTARSQWTIRPLMTSEYYHIASAQAATGTLTGSPPSYRGETLYASNFGDYGQGNQGTNRFGFNPGEIDPAAHNLASIRIRFERRQLSVVPLASVDGVNNIATLSSHLLFTDDAQVNQPYRVCNAREALSLSVPGEMYLDTVSGVLTYVPRPGDAIGVTTFIAPVVDEIIRFSNAAADGDGSGSLVGNWIFSDINFAHTNSYTLRLGRLESDQGKFTGAVGAIAGVGAANVVFSGGSIRHTGESATAFGPGSKAISFIAGAQYFDLGANGPTVSDELGMNLQWFGGSSAPSTPTAWNDGDGNISSFLPGYNIIDNVVIHDTGINVTNSASIAFGRGGFNSIKKVTMYNAASFGIAFGLDRAPYLTNDTKQTNNYFGYILGYNFGMSGTTGAQDFGIFYLSGQQGSSVESTKTVIEYCWVRDIYASSWPTYDGTNYIARGNNNFKVYVDQVGRGVIVRNSVFSGVGNAFQIKGTLHEWTNNIAVGDYTGLTQSVQHYPMLPYVASPSTSGPASISISESIFDFTPGDSTTLFYANLASYNMPSDNNLFFMRGATISRMSADMSKTQWLAAGRDAHSVFDVDPRLNADFTFAAGNPLPGFIPIDVTVAGAT</sequence>
<dbReference type="Gene3D" id="2.160.20.10">
    <property type="entry name" value="Single-stranded right-handed beta-helix, Pectin lyase-like"/>
    <property type="match status" value="1"/>
</dbReference>
<dbReference type="AlphaFoldDB" id="A0A8B6MDD5"/>
<evidence type="ECO:0008006" key="3">
    <source>
        <dbReference type="Google" id="ProtNLM"/>
    </source>
</evidence>
<dbReference type="Proteomes" id="UP000485880">
    <property type="component" value="Unassembled WGS sequence"/>
</dbReference>
<reference evidence="1 2" key="1">
    <citation type="submission" date="2019-05" db="EMBL/GenBank/DDBJ databases">
        <authorList>
            <person name="Farhan Ul Haque M."/>
        </authorList>
    </citation>
    <scope>NUCLEOTIDE SEQUENCE [LARGE SCALE GENOMIC DNA]</scope>
    <source>
        <strain evidence="1">2</strain>
    </source>
</reference>
<dbReference type="Gene3D" id="2.60.40.2700">
    <property type="match status" value="1"/>
</dbReference>
<dbReference type="EMBL" id="CABFMQ020000142">
    <property type="protein sequence ID" value="VTZ52466.1"/>
    <property type="molecule type" value="Genomic_DNA"/>
</dbReference>
<protein>
    <recommendedName>
        <fullName evidence="3">Right handed beta helix domain-containing protein</fullName>
    </recommendedName>
</protein>
<dbReference type="RefSeq" id="WP_174514038.1">
    <property type="nucleotide sequence ID" value="NZ_CABFMQ020000142.1"/>
</dbReference>
<dbReference type="InterPro" id="IPR012334">
    <property type="entry name" value="Pectin_lyas_fold"/>
</dbReference>
<dbReference type="InterPro" id="IPR011050">
    <property type="entry name" value="Pectin_lyase_fold/virulence"/>
</dbReference>
<comment type="caution">
    <text evidence="1">The sequence shown here is derived from an EMBL/GenBank/DDBJ whole genome shotgun (WGS) entry which is preliminary data.</text>
</comment>
<organism evidence="1 2">
    <name type="scientific">Methylocella tundrae</name>
    <dbReference type="NCBI Taxonomy" id="227605"/>
    <lineage>
        <taxon>Bacteria</taxon>
        <taxon>Pseudomonadati</taxon>
        <taxon>Pseudomonadota</taxon>
        <taxon>Alphaproteobacteria</taxon>
        <taxon>Hyphomicrobiales</taxon>
        <taxon>Beijerinckiaceae</taxon>
        <taxon>Methylocella</taxon>
    </lineage>
</organism>
<dbReference type="SUPFAM" id="SSF51126">
    <property type="entry name" value="Pectin lyase-like"/>
    <property type="match status" value="1"/>
</dbReference>
<proteinExistence type="predicted"/>
<dbReference type="PANTHER" id="PTHR36453">
    <property type="entry name" value="SECRETED PROTEIN-RELATED"/>
    <property type="match status" value="1"/>
</dbReference>
<accession>A0A8B6MDD5</accession>
<evidence type="ECO:0000313" key="1">
    <source>
        <dbReference type="EMBL" id="VTZ52466.1"/>
    </source>
</evidence>